<proteinExistence type="predicted"/>
<protein>
    <submittedName>
        <fullName evidence="2">Uncharacterized protein</fullName>
    </submittedName>
</protein>
<gene>
    <name evidence="2" type="ORF">GGX14DRAFT_409307</name>
</gene>
<dbReference type="AlphaFoldDB" id="A0AAD6Y0G6"/>
<feature type="region of interest" description="Disordered" evidence="1">
    <location>
        <begin position="41"/>
        <end position="74"/>
    </location>
</feature>
<evidence type="ECO:0000313" key="3">
    <source>
        <dbReference type="Proteomes" id="UP001219525"/>
    </source>
</evidence>
<accession>A0AAD6Y0G6</accession>
<evidence type="ECO:0000313" key="2">
    <source>
        <dbReference type="EMBL" id="KAJ7185151.1"/>
    </source>
</evidence>
<dbReference type="EMBL" id="JARJCW010000217">
    <property type="protein sequence ID" value="KAJ7185151.1"/>
    <property type="molecule type" value="Genomic_DNA"/>
</dbReference>
<dbReference type="Proteomes" id="UP001219525">
    <property type="component" value="Unassembled WGS sequence"/>
</dbReference>
<organism evidence="2 3">
    <name type="scientific">Mycena pura</name>
    <dbReference type="NCBI Taxonomy" id="153505"/>
    <lineage>
        <taxon>Eukaryota</taxon>
        <taxon>Fungi</taxon>
        <taxon>Dikarya</taxon>
        <taxon>Basidiomycota</taxon>
        <taxon>Agaricomycotina</taxon>
        <taxon>Agaricomycetes</taxon>
        <taxon>Agaricomycetidae</taxon>
        <taxon>Agaricales</taxon>
        <taxon>Marasmiineae</taxon>
        <taxon>Mycenaceae</taxon>
        <taxon>Mycena</taxon>
    </lineage>
</organism>
<keyword evidence="3" id="KW-1185">Reference proteome</keyword>
<sequence>MTEHMNRIDPGPGRVTAGFLHFTSSCFLYSHIPRNAKTRFHPESEMRGCPENQIATYPGNGSEPPKAGTTRNSVRNCRKGGQIPHHGHSSYHDGKIYPARPQARKIRGRGTSKAPIFNIVTVQSLHTHNQVKRSQLASELQNIDIREKSKYNGASMITTFRSRGTSDITLGSRQ</sequence>
<reference evidence="2" key="1">
    <citation type="submission" date="2023-03" db="EMBL/GenBank/DDBJ databases">
        <title>Massive genome expansion in bonnet fungi (Mycena s.s.) driven by repeated elements and novel gene families across ecological guilds.</title>
        <authorList>
            <consortium name="Lawrence Berkeley National Laboratory"/>
            <person name="Harder C.B."/>
            <person name="Miyauchi S."/>
            <person name="Viragh M."/>
            <person name="Kuo A."/>
            <person name="Thoen E."/>
            <person name="Andreopoulos B."/>
            <person name="Lu D."/>
            <person name="Skrede I."/>
            <person name="Drula E."/>
            <person name="Henrissat B."/>
            <person name="Morin E."/>
            <person name="Kohler A."/>
            <person name="Barry K."/>
            <person name="LaButti K."/>
            <person name="Morin E."/>
            <person name="Salamov A."/>
            <person name="Lipzen A."/>
            <person name="Mereny Z."/>
            <person name="Hegedus B."/>
            <person name="Baldrian P."/>
            <person name="Stursova M."/>
            <person name="Weitz H."/>
            <person name="Taylor A."/>
            <person name="Grigoriev I.V."/>
            <person name="Nagy L.G."/>
            <person name="Martin F."/>
            <person name="Kauserud H."/>
        </authorList>
    </citation>
    <scope>NUCLEOTIDE SEQUENCE</scope>
    <source>
        <strain evidence="2">9144</strain>
    </source>
</reference>
<comment type="caution">
    <text evidence="2">The sequence shown here is derived from an EMBL/GenBank/DDBJ whole genome shotgun (WGS) entry which is preliminary data.</text>
</comment>
<name>A0AAD6Y0G6_9AGAR</name>
<dbReference type="PROSITE" id="PS51257">
    <property type="entry name" value="PROKAR_LIPOPROTEIN"/>
    <property type="match status" value="1"/>
</dbReference>
<evidence type="ECO:0000256" key="1">
    <source>
        <dbReference type="SAM" id="MobiDB-lite"/>
    </source>
</evidence>